<dbReference type="Proteomes" id="UP001303889">
    <property type="component" value="Unassembled WGS sequence"/>
</dbReference>
<name>A0AAN6MND5_9PEZI</name>
<keyword evidence="2 3" id="KW-0040">ANK repeat</keyword>
<reference evidence="4" key="1">
    <citation type="journal article" date="2023" name="Mol. Phylogenet. Evol.">
        <title>Genome-scale phylogeny and comparative genomics of the fungal order Sordariales.</title>
        <authorList>
            <person name="Hensen N."/>
            <person name="Bonometti L."/>
            <person name="Westerberg I."/>
            <person name="Brannstrom I.O."/>
            <person name="Guillou S."/>
            <person name="Cros-Aarteil S."/>
            <person name="Calhoun S."/>
            <person name="Haridas S."/>
            <person name="Kuo A."/>
            <person name="Mondo S."/>
            <person name="Pangilinan J."/>
            <person name="Riley R."/>
            <person name="LaButti K."/>
            <person name="Andreopoulos B."/>
            <person name="Lipzen A."/>
            <person name="Chen C."/>
            <person name="Yan M."/>
            <person name="Daum C."/>
            <person name="Ng V."/>
            <person name="Clum A."/>
            <person name="Steindorff A."/>
            <person name="Ohm R.A."/>
            <person name="Martin F."/>
            <person name="Silar P."/>
            <person name="Natvig D.O."/>
            <person name="Lalanne C."/>
            <person name="Gautier V."/>
            <person name="Ament-Velasquez S.L."/>
            <person name="Kruys A."/>
            <person name="Hutchinson M.I."/>
            <person name="Powell A.J."/>
            <person name="Barry K."/>
            <person name="Miller A.N."/>
            <person name="Grigoriev I.V."/>
            <person name="Debuchy R."/>
            <person name="Gladieux P."/>
            <person name="Hiltunen Thoren M."/>
            <person name="Johannesson H."/>
        </authorList>
    </citation>
    <scope>NUCLEOTIDE SEQUENCE</scope>
    <source>
        <strain evidence="4">CBS 103.79</strain>
    </source>
</reference>
<reference evidence="4" key="2">
    <citation type="submission" date="2023-05" db="EMBL/GenBank/DDBJ databases">
        <authorList>
            <consortium name="Lawrence Berkeley National Laboratory"/>
            <person name="Steindorff A."/>
            <person name="Hensen N."/>
            <person name="Bonometti L."/>
            <person name="Westerberg I."/>
            <person name="Brannstrom I.O."/>
            <person name="Guillou S."/>
            <person name="Cros-Aarteil S."/>
            <person name="Calhoun S."/>
            <person name="Haridas S."/>
            <person name="Kuo A."/>
            <person name="Mondo S."/>
            <person name="Pangilinan J."/>
            <person name="Riley R."/>
            <person name="Labutti K."/>
            <person name="Andreopoulos B."/>
            <person name="Lipzen A."/>
            <person name="Chen C."/>
            <person name="Yanf M."/>
            <person name="Daum C."/>
            <person name="Ng V."/>
            <person name="Clum A."/>
            <person name="Ohm R."/>
            <person name="Martin F."/>
            <person name="Silar P."/>
            <person name="Natvig D."/>
            <person name="Lalanne C."/>
            <person name="Gautier V."/>
            <person name="Ament-Velasquez S.L."/>
            <person name="Kruys A."/>
            <person name="Hutchinson M.I."/>
            <person name="Powell A.J."/>
            <person name="Barry K."/>
            <person name="Miller A.N."/>
            <person name="Grigoriev I.V."/>
            <person name="Debuchy R."/>
            <person name="Gladieux P."/>
            <person name="Thoren M.H."/>
            <person name="Johannesson H."/>
        </authorList>
    </citation>
    <scope>NUCLEOTIDE SEQUENCE</scope>
    <source>
        <strain evidence="4">CBS 103.79</strain>
    </source>
</reference>
<dbReference type="SMART" id="SM00248">
    <property type="entry name" value="ANK"/>
    <property type="match status" value="2"/>
</dbReference>
<comment type="caution">
    <text evidence="4">The sequence shown here is derived from an EMBL/GenBank/DDBJ whole genome shotgun (WGS) entry which is preliminary data.</text>
</comment>
<dbReference type="InterPro" id="IPR002110">
    <property type="entry name" value="Ankyrin_rpt"/>
</dbReference>
<dbReference type="InterPro" id="IPR036770">
    <property type="entry name" value="Ankyrin_rpt-contain_sf"/>
</dbReference>
<feature type="repeat" description="ANK" evidence="3">
    <location>
        <begin position="36"/>
        <end position="68"/>
    </location>
</feature>
<evidence type="ECO:0000313" key="5">
    <source>
        <dbReference type="Proteomes" id="UP001303889"/>
    </source>
</evidence>
<evidence type="ECO:0000313" key="4">
    <source>
        <dbReference type="EMBL" id="KAK3903434.1"/>
    </source>
</evidence>
<feature type="repeat" description="ANK" evidence="3">
    <location>
        <begin position="3"/>
        <end position="35"/>
    </location>
</feature>
<dbReference type="EMBL" id="MU855449">
    <property type="protein sequence ID" value="KAK3903434.1"/>
    <property type="molecule type" value="Genomic_DNA"/>
</dbReference>
<gene>
    <name evidence="4" type="ORF">C8A05DRAFT_14606</name>
</gene>
<dbReference type="Pfam" id="PF12796">
    <property type="entry name" value="Ank_2"/>
    <property type="match status" value="1"/>
</dbReference>
<dbReference type="Gene3D" id="1.25.40.20">
    <property type="entry name" value="Ankyrin repeat-containing domain"/>
    <property type="match status" value="1"/>
</dbReference>
<dbReference type="PANTHER" id="PTHR24171">
    <property type="entry name" value="ANKYRIN REPEAT DOMAIN-CONTAINING PROTEIN 39-RELATED"/>
    <property type="match status" value="1"/>
</dbReference>
<evidence type="ECO:0000256" key="1">
    <source>
        <dbReference type="ARBA" id="ARBA00022737"/>
    </source>
</evidence>
<dbReference type="AlphaFoldDB" id="A0AAN6MND5"/>
<sequence length="73" mass="7727">DRGGWVPLPYAAVKGYKAVVRQLLDKGAAVDVADGGGRTALSWTAEKGHEAVLWQLLDKGAAVDVSHLQPMSK</sequence>
<protein>
    <submittedName>
        <fullName evidence="4">Ankyrin repeat-containing domain protein</fullName>
    </submittedName>
</protein>
<evidence type="ECO:0000256" key="3">
    <source>
        <dbReference type="PROSITE-ProRule" id="PRU00023"/>
    </source>
</evidence>
<dbReference type="SUPFAM" id="SSF48403">
    <property type="entry name" value="Ankyrin repeat"/>
    <property type="match status" value="1"/>
</dbReference>
<dbReference type="PROSITE" id="PS50297">
    <property type="entry name" value="ANK_REP_REGION"/>
    <property type="match status" value="1"/>
</dbReference>
<dbReference type="PROSITE" id="PS50088">
    <property type="entry name" value="ANK_REPEAT"/>
    <property type="match status" value="2"/>
</dbReference>
<proteinExistence type="predicted"/>
<keyword evidence="5" id="KW-1185">Reference proteome</keyword>
<accession>A0AAN6MND5</accession>
<feature type="non-terminal residue" evidence="4">
    <location>
        <position position="1"/>
    </location>
</feature>
<organism evidence="4 5">
    <name type="scientific">Staphylotrichum tortipilum</name>
    <dbReference type="NCBI Taxonomy" id="2831512"/>
    <lineage>
        <taxon>Eukaryota</taxon>
        <taxon>Fungi</taxon>
        <taxon>Dikarya</taxon>
        <taxon>Ascomycota</taxon>
        <taxon>Pezizomycotina</taxon>
        <taxon>Sordariomycetes</taxon>
        <taxon>Sordariomycetidae</taxon>
        <taxon>Sordariales</taxon>
        <taxon>Chaetomiaceae</taxon>
        <taxon>Staphylotrichum</taxon>
    </lineage>
</organism>
<keyword evidence="1" id="KW-0677">Repeat</keyword>
<evidence type="ECO:0000256" key="2">
    <source>
        <dbReference type="ARBA" id="ARBA00023043"/>
    </source>
</evidence>